<dbReference type="Proteomes" id="UP001153269">
    <property type="component" value="Unassembled WGS sequence"/>
</dbReference>
<feature type="compositionally biased region" description="Basic residues" evidence="1">
    <location>
        <begin position="22"/>
        <end position="33"/>
    </location>
</feature>
<name>A0A9N7ZC87_PLEPL</name>
<proteinExistence type="predicted"/>
<organism evidence="2 3">
    <name type="scientific">Pleuronectes platessa</name>
    <name type="common">European plaice</name>
    <dbReference type="NCBI Taxonomy" id="8262"/>
    <lineage>
        <taxon>Eukaryota</taxon>
        <taxon>Metazoa</taxon>
        <taxon>Chordata</taxon>
        <taxon>Craniata</taxon>
        <taxon>Vertebrata</taxon>
        <taxon>Euteleostomi</taxon>
        <taxon>Actinopterygii</taxon>
        <taxon>Neopterygii</taxon>
        <taxon>Teleostei</taxon>
        <taxon>Neoteleostei</taxon>
        <taxon>Acanthomorphata</taxon>
        <taxon>Carangaria</taxon>
        <taxon>Pleuronectiformes</taxon>
        <taxon>Pleuronectoidei</taxon>
        <taxon>Pleuronectidae</taxon>
        <taxon>Pleuronectes</taxon>
    </lineage>
</organism>
<feature type="compositionally biased region" description="Basic and acidic residues" evidence="1">
    <location>
        <begin position="84"/>
        <end position="96"/>
    </location>
</feature>
<evidence type="ECO:0000313" key="2">
    <source>
        <dbReference type="EMBL" id="CAB1457757.1"/>
    </source>
</evidence>
<accession>A0A9N7ZC87</accession>
<reference evidence="2" key="1">
    <citation type="submission" date="2020-03" db="EMBL/GenBank/DDBJ databases">
        <authorList>
            <person name="Weist P."/>
        </authorList>
    </citation>
    <scope>NUCLEOTIDE SEQUENCE</scope>
</reference>
<feature type="region of interest" description="Disordered" evidence="1">
    <location>
        <begin position="1"/>
        <end position="96"/>
    </location>
</feature>
<feature type="compositionally biased region" description="Basic and acidic residues" evidence="1">
    <location>
        <begin position="50"/>
        <end position="59"/>
    </location>
</feature>
<comment type="caution">
    <text evidence="2">The sequence shown here is derived from an EMBL/GenBank/DDBJ whole genome shotgun (WGS) entry which is preliminary data.</text>
</comment>
<evidence type="ECO:0000256" key="1">
    <source>
        <dbReference type="SAM" id="MobiDB-lite"/>
    </source>
</evidence>
<dbReference type="AlphaFoldDB" id="A0A9N7ZC87"/>
<feature type="compositionally biased region" description="Basic and acidic residues" evidence="1">
    <location>
        <begin position="7"/>
        <end position="21"/>
    </location>
</feature>
<feature type="compositionally biased region" description="Polar residues" evidence="1">
    <location>
        <begin position="37"/>
        <end position="47"/>
    </location>
</feature>
<sequence length="139" mass="15262">MGVERQVVMRETDAKRGERGGGKRGMRGKFLHRRGYESSSPASTHLLSFTRERESEREVGGPASVSDGLIKAARNERGEEEAEERGGQEGDTEKKGVMIRGMSLSYQSRSLFKHSTPFLFLPDAAAAPGFSHSAVFAMK</sequence>
<keyword evidence="3" id="KW-1185">Reference proteome</keyword>
<evidence type="ECO:0000313" key="3">
    <source>
        <dbReference type="Proteomes" id="UP001153269"/>
    </source>
</evidence>
<gene>
    <name evidence="2" type="ORF">PLEPLA_LOCUS45584</name>
</gene>
<protein>
    <submittedName>
        <fullName evidence="2">Uncharacterized protein</fullName>
    </submittedName>
</protein>
<dbReference type="EMBL" id="CADEAL010004356">
    <property type="protein sequence ID" value="CAB1457757.1"/>
    <property type="molecule type" value="Genomic_DNA"/>
</dbReference>